<feature type="transmembrane region" description="Helical" evidence="4">
    <location>
        <begin position="337"/>
        <end position="358"/>
    </location>
</feature>
<dbReference type="Pfam" id="PF12801">
    <property type="entry name" value="Fer4_5"/>
    <property type="match status" value="2"/>
</dbReference>
<evidence type="ECO:0000256" key="3">
    <source>
        <dbReference type="ARBA" id="ARBA00023136"/>
    </source>
</evidence>
<evidence type="ECO:0000313" key="6">
    <source>
        <dbReference type="EMBL" id="MBB5017992.1"/>
    </source>
</evidence>
<feature type="transmembrane region" description="Helical" evidence="4">
    <location>
        <begin position="264"/>
        <end position="284"/>
    </location>
</feature>
<keyword evidence="4" id="KW-0812">Transmembrane</keyword>
<dbReference type="Proteomes" id="UP000575898">
    <property type="component" value="Unassembled WGS sequence"/>
</dbReference>
<gene>
    <name evidence="6" type="ORF">HNQ59_001277</name>
</gene>
<dbReference type="InterPro" id="IPR017896">
    <property type="entry name" value="4Fe4S_Fe-S-bd"/>
</dbReference>
<dbReference type="PANTHER" id="PTHR30224">
    <property type="entry name" value="ELECTRON TRANSPORT PROTEIN"/>
    <property type="match status" value="1"/>
</dbReference>
<keyword evidence="4" id="KW-1133">Transmembrane helix</keyword>
<feature type="transmembrane region" description="Helical" evidence="4">
    <location>
        <begin position="34"/>
        <end position="51"/>
    </location>
</feature>
<keyword evidence="3 4" id="KW-0472">Membrane</keyword>
<comment type="subcellular location">
    <subcellularLocation>
        <location evidence="1">Cell membrane</location>
    </subcellularLocation>
</comment>
<evidence type="ECO:0000313" key="7">
    <source>
        <dbReference type="Proteomes" id="UP000575898"/>
    </source>
</evidence>
<dbReference type="AlphaFoldDB" id="A0A840MMN8"/>
<evidence type="ECO:0000256" key="2">
    <source>
        <dbReference type="ARBA" id="ARBA00022475"/>
    </source>
</evidence>
<proteinExistence type="predicted"/>
<keyword evidence="7" id="KW-1185">Reference proteome</keyword>
<dbReference type="RefSeq" id="WP_184036605.1">
    <property type="nucleotide sequence ID" value="NZ_JACHHY010000006.1"/>
</dbReference>
<feature type="transmembrane region" description="Helical" evidence="4">
    <location>
        <begin position="404"/>
        <end position="428"/>
    </location>
</feature>
<feature type="transmembrane region" description="Helical" evidence="4">
    <location>
        <begin position="71"/>
        <end position="89"/>
    </location>
</feature>
<feature type="transmembrane region" description="Helical" evidence="4">
    <location>
        <begin position="121"/>
        <end position="142"/>
    </location>
</feature>
<reference evidence="6 7" key="1">
    <citation type="submission" date="2020-08" db="EMBL/GenBank/DDBJ databases">
        <title>Genomic Encyclopedia of Type Strains, Phase IV (KMG-IV): sequencing the most valuable type-strain genomes for metagenomic binning, comparative biology and taxonomic classification.</title>
        <authorList>
            <person name="Goeker M."/>
        </authorList>
    </citation>
    <scope>NUCLEOTIDE SEQUENCE [LARGE SCALE GENOMIC DNA]</scope>
    <source>
        <strain evidence="6 7">DSM 27165</strain>
    </source>
</reference>
<comment type="caution">
    <text evidence="6">The sequence shown here is derived from an EMBL/GenBank/DDBJ whole genome shotgun (WGS) entry which is preliminary data.</text>
</comment>
<accession>A0A840MMN8</accession>
<keyword evidence="2" id="KW-1003">Cell membrane</keyword>
<dbReference type="InterPro" id="IPR052378">
    <property type="entry name" value="NosR_regulator"/>
</dbReference>
<name>A0A840MMN8_9PROT</name>
<sequence length="464" mass="51934">MPDCSSFTCSPAPLTRPARFARWMRDHSSLIRRIQWGVVAVYLFLIIVPALRPLPDDHARILNDLTTFAQFLFWGIWWPFVLVSMLLIGRSWCGVFCPEGALSEWASQHGRGGAVPKWAKWGGWPFVAFCLTTIYGQLVSVYQYPKAALLVLGGSTVAAMAIGLFYGKGKRVWCRHLCPVSGVFGLLAKLSPVYMRVDRQRWQHTSTGRVIPINCAPLVDIRRMQGASDCHLCGRCAGHRDAVELVARRPNAEITSASSPTPSAWELVLLVYGLLGVAIGAFQWTNSTWFIAAKQGMAEWLIERDILWPLNDNAPWWLLTHYPERNDSFSWLDGGMIVAYILAVAIILGSWILLWLTISAACQQGPLKDRLLRTSDTLIPMAACGVFLGLSALTASLLKAEHLSMLWLGPTRAALLGLATLWSAWLLWKQTQPQPMIHRILAWLAVSPAWAGVLYSWILLFWLW</sequence>
<evidence type="ECO:0000259" key="5">
    <source>
        <dbReference type="Pfam" id="PF12801"/>
    </source>
</evidence>
<dbReference type="PANTHER" id="PTHR30224:SF4">
    <property type="entry name" value="ELECTRON TRANSPORT PROTEIN YCCM-RELATED"/>
    <property type="match status" value="1"/>
</dbReference>
<organism evidence="6 7">
    <name type="scientific">Chitinivorax tropicus</name>
    <dbReference type="NCBI Taxonomy" id="714531"/>
    <lineage>
        <taxon>Bacteria</taxon>
        <taxon>Pseudomonadati</taxon>
        <taxon>Pseudomonadota</taxon>
        <taxon>Betaproteobacteria</taxon>
        <taxon>Chitinivorax</taxon>
    </lineage>
</organism>
<evidence type="ECO:0000256" key="4">
    <source>
        <dbReference type="SAM" id="Phobius"/>
    </source>
</evidence>
<feature type="domain" description="4Fe-4S ferredoxin-type" evidence="5">
    <location>
        <begin position="72"/>
        <end position="111"/>
    </location>
</feature>
<evidence type="ECO:0000256" key="1">
    <source>
        <dbReference type="ARBA" id="ARBA00004236"/>
    </source>
</evidence>
<protein>
    <recommendedName>
        <fullName evidence="5">4Fe-4S ferredoxin-type domain-containing protein</fullName>
    </recommendedName>
</protein>
<feature type="domain" description="4Fe-4S ferredoxin-type" evidence="5">
    <location>
        <begin position="159"/>
        <end position="190"/>
    </location>
</feature>
<feature type="transmembrane region" description="Helical" evidence="4">
    <location>
        <begin position="440"/>
        <end position="463"/>
    </location>
</feature>
<dbReference type="GO" id="GO:0005886">
    <property type="term" value="C:plasma membrane"/>
    <property type="evidence" value="ECO:0007669"/>
    <property type="project" value="UniProtKB-SubCell"/>
</dbReference>
<dbReference type="EMBL" id="JACHHY010000006">
    <property type="protein sequence ID" value="MBB5017992.1"/>
    <property type="molecule type" value="Genomic_DNA"/>
</dbReference>
<feature type="transmembrane region" description="Helical" evidence="4">
    <location>
        <begin position="148"/>
        <end position="167"/>
    </location>
</feature>
<feature type="transmembrane region" description="Helical" evidence="4">
    <location>
        <begin position="378"/>
        <end position="398"/>
    </location>
</feature>